<feature type="disulfide bond" evidence="1">
    <location>
        <begin position="16"/>
        <end position="221"/>
    </location>
</feature>
<keyword evidence="1" id="KW-1015">Disulfide bond</keyword>
<protein>
    <submittedName>
        <fullName evidence="2">Thaumatin-like protein</fullName>
    </submittedName>
</protein>
<dbReference type="SMART" id="SM00205">
    <property type="entry name" value="THN"/>
    <property type="match status" value="1"/>
</dbReference>
<dbReference type="CDD" id="cd09218">
    <property type="entry name" value="TLP-PA"/>
    <property type="match status" value="1"/>
</dbReference>
<gene>
    <name evidence="2" type="ORF">FRX31_030459</name>
</gene>
<dbReference type="Proteomes" id="UP000554482">
    <property type="component" value="Unassembled WGS sequence"/>
</dbReference>
<accession>A0A7J6V4Q6</accession>
<dbReference type="SUPFAM" id="SSF49870">
    <property type="entry name" value="Osmotin, thaumatin-like protein"/>
    <property type="match status" value="1"/>
</dbReference>
<dbReference type="PROSITE" id="PS51367">
    <property type="entry name" value="THAUMATIN_2"/>
    <property type="match status" value="1"/>
</dbReference>
<organism evidence="2 3">
    <name type="scientific">Thalictrum thalictroides</name>
    <name type="common">Rue-anemone</name>
    <name type="synonym">Anemone thalictroides</name>
    <dbReference type="NCBI Taxonomy" id="46969"/>
    <lineage>
        <taxon>Eukaryota</taxon>
        <taxon>Viridiplantae</taxon>
        <taxon>Streptophyta</taxon>
        <taxon>Embryophyta</taxon>
        <taxon>Tracheophyta</taxon>
        <taxon>Spermatophyta</taxon>
        <taxon>Magnoliopsida</taxon>
        <taxon>Ranunculales</taxon>
        <taxon>Ranunculaceae</taxon>
        <taxon>Thalictroideae</taxon>
        <taxon>Thalictrum</taxon>
    </lineage>
</organism>
<dbReference type="FunFam" id="2.60.110.10:FF:000004">
    <property type="entry name" value="THAUMATIN-LIKE PROTEIN 1"/>
    <property type="match status" value="1"/>
</dbReference>
<dbReference type="PIRSF" id="PIRSF002703">
    <property type="entry name" value="Thaumatin"/>
    <property type="match status" value="1"/>
</dbReference>
<dbReference type="OrthoDB" id="430315at2759"/>
<feature type="disulfide bond" evidence="1">
    <location>
        <begin position="75"/>
        <end position="81"/>
    </location>
</feature>
<feature type="disulfide bond" evidence="1">
    <location>
        <begin position="127"/>
        <end position="210"/>
    </location>
</feature>
<dbReference type="InterPro" id="IPR037176">
    <property type="entry name" value="Osmotin/thaumatin-like_sf"/>
</dbReference>
<dbReference type="Pfam" id="PF00314">
    <property type="entry name" value="Thaumatin"/>
    <property type="match status" value="1"/>
</dbReference>
<name>A0A7J6V4Q6_THATH</name>
<comment type="caution">
    <text evidence="2">The sequence shown here is derived from an EMBL/GenBank/DDBJ whole genome shotgun (WGS) entry which is preliminary data.</text>
</comment>
<reference evidence="2 3" key="1">
    <citation type="submission" date="2020-06" db="EMBL/GenBank/DDBJ databases">
        <title>Transcriptomic and genomic resources for Thalictrum thalictroides and T. hernandezii: Facilitating candidate gene discovery in an emerging model plant lineage.</title>
        <authorList>
            <person name="Arias T."/>
            <person name="Riano-Pachon D.M."/>
            <person name="Di Stilio V.S."/>
        </authorList>
    </citation>
    <scope>NUCLEOTIDE SEQUENCE [LARGE SCALE GENOMIC DNA]</scope>
    <source>
        <strain evidence="3">cv. WT478/WT964</strain>
        <tissue evidence="2">Leaves</tissue>
    </source>
</reference>
<dbReference type="EMBL" id="JABWDY010038075">
    <property type="protein sequence ID" value="KAF5179956.1"/>
    <property type="molecule type" value="Genomic_DNA"/>
</dbReference>
<feature type="disulfide bond" evidence="1">
    <location>
        <begin position="140"/>
        <end position="156"/>
    </location>
</feature>
<dbReference type="PRINTS" id="PR00347">
    <property type="entry name" value="THAUMATIN"/>
</dbReference>
<feature type="disulfide bond" evidence="1">
    <location>
        <begin position="170"/>
        <end position="180"/>
    </location>
</feature>
<dbReference type="AlphaFoldDB" id="A0A7J6V4Q6"/>
<dbReference type="PANTHER" id="PTHR31048">
    <property type="entry name" value="OS03G0233200 PROTEIN"/>
    <property type="match status" value="1"/>
</dbReference>
<feature type="disulfide bond" evidence="1">
    <location>
        <begin position="64"/>
        <end position="70"/>
    </location>
</feature>
<sequence>MIPGSFSATFTFTNRCPFTVWPGILTSQGKPLYPTTGFELATGATQSSEAPANWEGRFWARTGCNGQFTCDTGNCGAALECNGAGGAPPVTLGEIRLNGDAGKDFYDISNVDGFNIPLSITPSDGGCTSISCSADINLVCPDDLSVKGPGGNTIACKSACLAFNQPQDCCTGAFNSPDTCQPTDRSRIFKNACPQAYSYAFDDPTSLFTCANGANYAITFCPN</sequence>
<feature type="disulfide bond" evidence="1">
    <location>
        <begin position="132"/>
        <end position="193"/>
    </location>
</feature>
<evidence type="ECO:0000313" key="3">
    <source>
        <dbReference type="Proteomes" id="UP000554482"/>
    </source>
</evidence>
<proteinExistence type="predicted"/>
<keyword evidence="3" id="KW-1185">Reference proteome</keyword>
<dbReference type="InterPro" id="IPR001938">
    <property type="entry name" value="Thaumatin"/>
</dbReference>
<evidence type="ECO:0000313" key="2">
    <source>
        <dbReference type="EMBL" id="KAF5179956.1"/>
    </source>
</evidence>
<evidence type="ECO:0000256" key="1">
    <source>
        <dbReference type="PIRSR" id="PIRSR002703-1"/>
    </source>
</evidence>
<feature type="disulfide bond" evidence="1">
    <location>
        <begin position="160"/>
        <end position="169"/>
    </location>
</feature>
<dbReference type="Gene3D" id="2.60.110.10">
    <property type="entry name" value="Thaumatin"/>
    <property type="match status" value="1"/>
</dbReference>